<proteinExistence type="predicted"/>
<feature type="region of interest" description="Disordered" evidence="1">
    <location>
        <begin position="426"/>
        <end position="500"/>
    </location>
</feature>
<evidence type="ECO:0000256" key="1">
    <source>
        <dbReference type="SAM" id="MobiDB-lite"/>
    </source>
</evidence>
<feature type="compositionally biased region" description="Polar residues" evidence="1">
    <location>
        <begin position="443"/>
        <end position="452"/>
    </location>
</feature>
<gene>
    <name evidence="2" type="ORF">TWF696_008963</name>
</gene>
<accession>A0AAV9UH46</accession>
<dbReference type="Pfam" id="PF14441">
    <property type="entry name" value="OTT_1508_deam"/>
    <property type="match status" value="1"/>
</dbReference>
<keyword evidence="3" id="KW-1185">Reference proteome</keyword>
<protein>
    <submittedName>
        <fullName evidence="2">Uncharacterized protein</fullName>
    </submittedName>
</protein>
<dbReference type="EMBL" id="JAVHNQ010000008">
    <property type="protein sequence ID" value="KAK6340639.1"/>
    <property type="molecule type" value="Genomic_DNA"/>
</dbReference>
<dbReference type="InterPro" id="IPR016192">
    <property type="entry name" value="APOBEC/CMP_deaminase_Zn-bd"/>
</dbReference>
<reference evidence="2 3" key="1">
    <citation type="submission" date="2019-10" db="EMBL/GenBank/DDBJ databases">
        <authorList>
            <person name="Palmer J.M."/>
        </authorList>
    </citation>
    <scope>NUCLEOTIDE SEQUENCE [LARGE SCALE GENOMIC DNA]</scope>
    <source>
        <strain evidence="2 3">TWF696</strain>
    </source>
</reference>
<dbReference type="Proteomes" id="UP001375240">
    <property type="component" value="Unassembled WGS sequence"/>
</dbReference>
<dbReference type="AlphaFoldDB" id="A0AAV9UH46"/>
<dbReference type="InterPro" id="IPR027796">
    <property type="entry name" value="OTT_1508_deam-like"/>
</dbReference>
<feature type="region of interest" description="Disordered" evidence="1">
    <location>
        <begin position="317"/>
        <end position="377"/>
    </location>
</feature>
<dbReference type="PROSITE" id="PS00903">
    <property type="entry name" value="CYT_DCMP_DEAMINASES_1"/>
    <property type="match status" value="1"/>
</dbReference>
<organism evidence="2 3">
    <name type="scientific">Orbilia brochopaga</name>
    <dbReference type="NCBI Taxonomy" id="3140254"/>
    <lineage>
        <taxon>Eukaryota</taxon>
        <taxon>Fungi</taxon>
        <taxon>Dikarya</taxon>
        <taxon>Ascomycota</taxon>
        <taxon>Pezizomycotina</taxon>
        <taxon>Orbiliomycetes</taxon>
        <taxon>Orbiliales</taxon>
        <taxon>Orbiliaceae</taxon>
        <taxon>Orbilia</taxon>
    </lineage>
</organism>
<dbReference type="GO" id="GO:0008270">
    <property type="term" value="F:zinc ion binding"/>
    <property type="evidence" value="ECO:0007669"/>
    <property type="project" value="InterPro"/>
</dbReference>
<sequence>MQHLHVWRDKVNPRRQQLDKLLDKLASMLVAKGEEDCVAVAITYLTRYKVSFLAAYDDTDTDALSQDANISGRGNSRRREQDISSHAASLFDFLKKSRIPGDQRTKLEAIDAFAHLQIGYSIQRIAARSHQFTKALRAIKSLDVFECSLLKMALHGENRYFVRPPTAAEGGGSIQDEYLAQYLPKVYLALEQRKDHKQLRKFLKSNPHLSPTCAEESDIILWHTLFIWLFEVFDEKVQSASRSKELQDEATLKAKIPEIHQLLNLIHWSTHKSATFREWISIVTKISEDSTAPRLPPERSIVKSHAFERLLKSLSGRRHTKSTNGEDVVPERDANLKGKGTIALEGNGANTSEQAQGGGEGSKAIKPGKTGTAKIIETKERKAVQETSLVEDLVQTLQQSQSSQQRERRLKRTAVKMFVKKVLSTLHIPGKSKRKPAAESNEEVSTTTSHQQQDNDKAQVSLRAAVNKDTIRDPHSKNVSEVSPTGRAPSDLLDSSHREDGKEGLSEITIEIFPQGAERHAEETKLETQNILFQKAYQLSEHIDLIFSLLNSRRLAREVLKRSFSLNVIPHDDSDPIEYTAEKLESFLEHSLTLNGETGDTPARIQSVVDALPTVVDRPELRKKLLELNVENPRVYVVKHAELMLLAYVLTEGKSLQYDYIGTSKPPCFVCEAVLLGYRHDVRSQEGHGHIYVTKIPDLISDTIKTAVLRTINSLAIDVTQNLYASQAKKRSDDSAFTQRLPDVEEPEPLPGAVEFEDYHMWISSRITSGKGSPRRDGKIVPSACISD</sequence>
<dbReference type="GO" id="GO:0019239">
    <property type="term" value="F:deaminase activity"/>
    <property type="evidence" value="ECO:0007669"/>
    <property type="project" value="UniProtKB-ARBA"/>
</dbReference>
<evidence type="ECO:0000313" key="2">
    <source>
        <dbReference type="EMBL" id="KAK6340639.1"/>
    </source>
</evidence>
<feature type="region of interest" description="Disordered" evidence="1">
    <location>
        <begin position="767"/>
        <end position="788"/>
    </location>
</feature>
<evidence type="ECO:0000313" key="3">
    <source>
        <dbReference type="Proteomes" id="UP001375240"/>
    </source>
</evidence>
<name>A0AAV9UH46_9PEZI</name>
<feature type="compositionally biased region" description="Basic and acidic residues" evidence="1">
    <location>
        <begin position="469"/>
        <end position="478"/>
    </location>
</feature>
<comment type="caution">
    <text evidence="2">The sequence shown here is derived from an EMBL/GenBank/DDBJ whole genome shotgun (WGS) entry which is preliminary data.</text>
</comment>